<dbReference type="InterPro" id="IPR008949">
    <property type="entry name" value="Isoprenoid_synthase_dom_sf"/>
</dbReference>
<dbReference type="EMBL" id="JAMYWD010000001">
    <property type="protein sequence ID" value="KAJ4982301.1"/>
    <property type="molecule type" value="Genomic_DNA"/>
</dbReference>
<keyword evidence="3" id="KW-0460">Magnesium</keyword>
<proteinExistence type="predicted"/>
<keyword evidence="2" id="KW-0479">Metal-binding</keyword>
<dbReference type="OrthoDB" id="1923994at2759"/>
<accession>A0A9Q0L4W3</accession>
<comment type="cofactor">
    <cofactor evidence="1">
        <name>Mg(2+)</name>
        <dbReference type="ChEBI" id="CHEBI:18420"/>
    </cofactor>
</comment>
<dbReference type="GO" id="GO:0004659">
    <property type="term" value="F:prenyltransferase activity"/>
    <property type="evidence" value="ECO:0007669"/>
    <property type="project" value="TreeGrafter"/>
</dbReference>
<sequence>MAVAMPQNQKSYWTSISTNIEDHLKTVVQVQSPLSVYEPMYYLVFSSPRTMAPALSIAACELVGGQPEKAMTAASVLHLMYAASTARHRFLDRSMGINHHHQAFPANIELLTVDNILSSVYELLARPSINHHPDDKPEQILKVIIEISRAMGAEGIVKGLYLQKQRTGSVSDGKVESGVYSCGAVCGAILGGATREEIERLRSFGRYAGMIHGLMSSMATDEEKGLNEMVDRLRSLALKELEYFDHHPMVETISSILHLDSLLQFTSKQTQSLS</sequence>
<dbReference type="PANTHER" id="PTHR43281">
    <property type="entry name" value="FARNESYL DIPHOSPHATE SYNTHASE"/>
    <property type="match status" value="1"/>
</dbReference>
<evidence type="ECO:0000256" key="3">
    <source>
        <dbReference type="ARBA" id="ARBA00022842"/>
    </source>
</evidence>
<comment type="caution">
    <text evidence="4">The sequence shown here is derived from an EMBL/GenBank/DDBJ whole genome shotgun (WGS) entry which is preliminary data.</text>
</comment>
<organism evidence="4 5">
    <name type="scientific">Protea cynaroides</name>
    <dbReference type="NCBI Taxonomy" id="273540"/>
    <lineage>
        <taxon>Eukaryota</taxon>
        <taxon>Viridiplantae</taxon>
        <taxon>Streptophyta</taxon>
        <taxon>Embryophyta</taxon>
        <taxon>Tracheophyta</taxon>
        <taxon>Spermatophyta</taxon>
        <taxon>Magnoliopsida</taxon>
        <taxon>Proteales</taxon>
        <taxon>Proteaceae</taxon>
        <taxon>Protea</taxon>
    </lineage>
</organism>
<keyword evidence="5" id="KW-1185">Reference proteome</keyword>
<evidence type="ECO:0000313" key="5">
    <source>
        <dbReference type="Proteomes" id="UP001141806"/>
    </source>
</evidence>
<gene>
    <name evidence="4" type="ORF">NE237_033138</name>
</gene>
<dbReference type="Proteomes" id="UP001141806">
    <property type="component" value="Unassembled WGS sequence"/>
</dbReference>
<evidence type="ECO:0000256" key="1">
    <source>
        <dbReference type="ARBA" id="ARBA00001946"/>
    </source>
</evidence>
<dbReference type="AlphaFoldDB" id="A0A9Q0L4W3"/>
<dbReference type="SUPFAM" id="SSF48576">
    <property type="entry name" value="Terpenoid synthases"/>
    <property type="match status" value="1"/>
</dbReference>
<dbReference type="PANTHER" id="PTHR43281:SF6">
    <property type="entry name" value="HETERODIMERIC GERANYLGERANYL PYROPHOSPHATE SYNTHASE SMALL SUBUNIT, CHLOROPLASTIC-LIKE"/>
    <property type="match status" value="1"/>
</dbReference>
<evidence type="ECO:0000313" key="4">
    <source>
        <dbReference type="EMBL" id="KAJ4982301.1"/>
    </source>
</evidence>
<evidence type="ECO:0000256" key="2">
    <source>
        <dbReference type="ARBA" id="ARBA00022723"/>
    </source>
</evidence>
<dbReference type="Gene3D" id="1.10.600.10">
    <property type="entry name" value="Farnesyl Diphosphate Synthase"/>
    <property type="match status" value="1"/>
</dbReference>
<dbReference type="GO" id="GO:0046872">
    <property type="term" value="F:metal ion binding"/>
    <property type="evidence" value="ECO:0007669"/>
    <property type="project" value="UniProtKB-KW"/>
</dbReference>
<reference evidence="4" key="1">
    <citation type="journal article" date="2023" name="Plant J.">
        <title>The genome of the king protea, Protea cynaroides.</title>
        <authorList>
            <person name="Chang J."/>
            <person name="Duong T.A."/>
            <person name="Schoeman C."/>
            <person name="Ma X."/>
            <person name="Roodt D."/>
            <person name="Barker N."/>
            <person name="Li Z."/>
            <person name="Van de Peer Y."/>
            <person name="Mizrachi E."/>
        </authorList>
    </citation>
    <scope>NUCLEOTIDE SEQUENCE</scope>
    <source>
        <tissue evidence="4">Young leaves</tissue>
    </source>
</reference>
<protein>
    <submittedName>
        <fullName evidence="4">Uncharacterized protein</fullName>
    </submittedName>
</protein>
<name>A0A9Q0L4W3_9MAGN</name>